<gene>
    <name evidence="5" type="ORF">EIW28_02605</name>
</gene>
<evidence type="ECO:0000256" key="3">
    <source>
        <dbReference type="SAM" id="Phobius"/>
    </source>
</evidence>
<protein>
    <recommendedName>
        <fullName evidence="4">Dynamin N-terminal domain-containing protein</fullName>
    </recommendedName>
</protein>
<feature type="transmembrane region" description="Helical" evidence="3">
    <location>
        <begin position="684"/>
        <end position="705"/>
    </location>
</feature>
<feature type="domain" description="Dynamin N-terminal" evidence="4">
    <location>
        <begin position="246"/>
        <end position="395"/>
    </location>
</feature>
<keyword evidence="3" id="KW-0812">Transmembrane</keyword>
<feature type="compositionally biased region" description="Basic residues" evidence="2">
    <location>
        <begin position="38"/>
        <end position="47"/>
    </location>
</feature>
<dbReference type="InterPro" id="IPR027417">
    <property type="entry name" value="P-loop_NTPase"/>
</dbReference>
<evidence type="ECO:0000259" key="4">
    <source>
        <dbReference type="Pfam" id="PF00350"/>
    </source>
</evidence>
<proteinExistence type="predicted"/>
<feature type="coiled-coil region" evidence="1">
    <location>
        <begin position="757"/>
        <end position="802"/>
    </location>
</feature>
<reference evidence="5 6" key="1">
    <citation type="submission" date="2018-12" db="EMBL/GenBank/DDBJ databases">
        <title>Glycomyces sp. YIM 121974 draft genome.</title>
        <authorList>
            <person name="Li Q."/>
        </authorList>
    </citation>
    <scope>NUCLEOTIDE SEQUENCE [LARGE SCALE GENOMIC DNA]</scope>
    <source>
        <strain evidence="5 6">YIM 121974</strain>
    </source>
</reference>
<feature type="compositionally biased region" description="Low complexity" evidence="2">
    <location>
        <begin position="135"/>
        <end position="151"/>
    </location>
</feature>
<dbReference type="Gene3D" id="3.40.50.300">
    <property type="entry name" value="P-loop containing nucleotide triphosphate hydrolases"/>
    <property type="match status" value="1"/>
</dbReference>
<comment type="caution">
    <text evidence="5">The sequence shown here is derived from an EMBL/GenBank/DDBJ whole genome shotgun (WGS) entry which is preliminary data.</text>
</comment>
<accession>A0A426V4B4</accession>
<evidence type="ECO:0000256" key="1">
    <source>
        <dbReference type="SAM" id="Coils"/>
    </source>
</evidence>
<dbReference type="PANTHER" id="PTHR43681:SF1">
    <property type="entry name" value="SARCALUMENIN"/>
    <property type="match status" value="1"/>
</dbReference>
<keyword evidence="1" id="KW-0175">Coiled coil</keyword>
<evidence type="ECO:0000313" key="6">
    <source>
        <dbReference type="Proteomes" id="UP000277256"/>
    </source>
</evidence>
<keyword evidence="3" id="KW-0472">Membrane</keyword>
<evidence type="ECO:0000256" key="2">
    <source>
        <dbReference type="SAM" id="MobiDB-lite"/>
    </source>
</evidence>
<keyword evidence="3" id="KW-1133">Transmembrane helix</keyword>
<feature type="region of interest" description="Disordered" evidence="2">
    <location>
        <begin position="1"/>
        <end position="195"/>
    </location>
</feature>
<dbReference type="InterPro" id="IPR045063">
    <property type="entry name" value="Dynamin_N"/>
</dbReference>
<name>A0A426V4B4_9ACTN</name>
<evidence type="ECO:0000313" key="5">
    <source>
        <dbReference type="EMBL" id="RRS01671.1"/>
    </source>
</evidence>
<feature type="compositionally biased region" description="Basic residues" evidence="2">
    <location>
        <begin position="61"/>
        <end position="86"/>
    </location>
</feature>
<feature type="compositionally biased region" description="Basic residues" evidence="2">
    <location>
        <begin position="98"/>
        <end position="113"/>
    </location>
</feature>
<dbReference type="AlphaFoldDB" id="A0A426V4B4"/>
<sequence>MRCWTSGSDDDERPPAAPGARRAALAAAPGADRADRLPRRRAVRGGRRAGGPVGPADRRGRGARVRARGPRRPRPGRGRGRARRAAARPGAPGDRAQARARPRPARHGGRPGRRVGAARQAVPERRPRAARRFRSGPGRAGRAPPAPAARGPLDRPDRRPRPGPPRGPHRAARRPLERPAHPAPAGRRVRGGGPVTGVHDAVAALRREVLDLYREVVRVTGADLSEASRVRLRESRSRLASDRYTVTVCGEYSRGKSSLINALVGRPDLLPVGIRATTSTIATIHWGAEAKAAVRTDGEDGRPVQREVPVGLLARYGSQAGNPRNRERVRSIDVTVPSPVLRRGLVLVDTPGIGTLYPEHTAVTNALLPRTDGILFVCNVIDPMSKPELEFLRRANRCCPTVLVAATKADRIYDAAGAVADIAERIGGALDLPPEQVRVVAVSATEREAELAEGREDGDSGFAELERQLWEGLAATCVAPRVERALGEITAVVRESAAPVVNEFASMGPGTDLGETLEQLAKERARATELRGPTAPWRMELRRRVGEIERELRVELDRRCQEAKREFRFQAENPTGGADARQLAGQVIAEIGAIVDEVEAAMIERTSLAAASIAERIAVPLTVEGTGHERYLPVIAVPAGKEPGRKRDLSWLRTGFDSSWAAGAFGATLGGAVASVFAPGAGMVIGGIVGGLLFNIIGFISGASGEFQQQRGEQRIHQAKRMARLMVPALDREILEIGRRFDAVVRRQRSDLEHRVEDEVERSLTSLEASVQRLEASADRDARGLEDRLAELRRRNEEYEVLTGRLNALHDRLTRL</sequence>
<organism evidence="5 6">
    <name type="scientific">Glycomyces terrestris</name>
    <dbReference type="NCBI Taxonomy" id="2493553"/>
    <lineage>
        <taxon>Bacteria</taxon>
        <taxon>Bacillati</taxon>
        <taxon>Actinomycetota</taxon>
        <taxon>Actinomycetes</taxon>
        <taxon>Glycomycetales</taxon>
        <taxon>Glycomycetaceae</taxon>
        <taxon>Glycomyces</taxon>
    </lineage>
</organism>
<keyword evidence="6" id="KW-1185">Reference proteome</keyword>
<feature type="compositionally biased region" description="Low complexity" evidence="2">
    <location>
        <begin position="18"/>
        <end position="31"/>
    </location>
</feature>
<dbReference type="PANTHER" id="PTHR43681">
    <property type="entry name" value="TRANSMEMBRANE GTPASE FZO"/>
    <property type="match status" value="1"/>
</dbReference>
<dbReference type="Proteomes" id="UP000277256">
    <property type="component" value="Unassembled WGS sequence"/>
</dbReference>
<dbReference type="InterPro" id="IPR051943">
    <property type="entry name" value="TRAFAC_Dynamin-like_GTPase"/>
</dbReference>
<dbReference type="EMBL" id="RSEB01000001">
    <property type="protein sequence ID" value="RRS01671.1"/>
    <property type="molecule type" value="Genomic_DNA"/>
</dbReference>
<dbReference type="Pfam" id="PF00350">
    <property type="entry name" value="Dynamin_N"/>
    <property type="match status" value="1"/>
</dbReference>
<dbReference type="SUPFAM" id="SSF52540">
    <property type="entry name" value="P-loop containing nucleoside triphosphate hydrolases"/>
    <property type="match status" value="1"/>
</dbReference>